<feature type="region of interest" description="Disordered" evidence="8">
    <location>
        <begin position="1026"/>
        <end position="1046"/>
    </location>
</feature>
<feature type="transmembrane region" description="Helical" evidence="9">
    <location>
        <begin position="859"/>
        <end position="876"/>
    </location>
</feature>
<dbReference type="Proteomes" id="UP000230709">
    <property type="component" value="Chromosome"/>
</dbReference>
<feature type="transmembrane region" description="Helical" evidence="9">
    <location>
        <begin position="989"/>
        <end position="1013"/>
    </location>
</feature>
<dbReference type="InterPro" id="IPR027463">
    <property type="entry name" value="AcrB_DN_DC_subdom"/>
</dbReference>
<keyword evidence="2" id="KW-0813">Transport</keyword>
<feature type="transmembrane region" description="Helical" evidence="9">
    <location>
        <begin position="360"/>
        <end position="383"/>
    </location>
</feature>
<evidence type="ECO:0000313" key="10">
    <source>
        <dbReference type="EMBL" id="ATQ66764.1"/>
    </source>
</evidence>
<feature type="transmembrane region" description="Helical" evidence="9">
    <location>
        <begin position="463"/>
        <end position="487"/>
    </location>
</feature>
<dbReference type="Gene3D" id="3.30.2090.10">
    <property type="entry name" value="Multidrug efflux transporter AcrB TolC docking domain, DN and DC subdomains"/>
    <property type="match status" value="2"/>
</dbReference>
<feature type="transmembrane region" description="Helical" evidence="9">
    <location>
        <begin position="896"/>
        <end position="922"/>
    </location>
</feature>
<sequence>MSVSTPFIERPVATSLLSLAVLLFGVLGFFRLSVSPLPQVDFPTIQVTTRLPGANPDTMASLVTASLERQLGQIPSLQTMSSLSSFGLSQITLQFELDRDIDAAAQDVQSAINSAASTLPRTLPYPPVYAKVNPADTPIVTLTLRAKNAGMRQLSDLADTLIAPKLSQTRGVGHVAVEGGVRPAVRIEADLARLAANRMSMEELRAAIAGANVAGAKGALDGPYQAYTLDANDQLVAARQYETVVVAYRNGAPIMLRDVADVVDGLEDARVGGWYRGEPAIILDVQRQPGANIIDTVERLNEALPDIRRTLPEGATLDVVSDRTQTIRASIEEVETTLVIATGLVVLVVLLFLRSWRATLIAGVSLPLSIVATFAVMAVAGFSLDNLSLMALTIGAGFVVDDAIVMIENIVRNMELGKSPHRAALDGAREIAFTVVSLTVSLVAVFIPLLFMTGLVGRMFREFALTLTAQVVVSAIVSLTLTPMLCAKWLKPGHAHERHGSGGALGFGARLDAFYARTLDLALTRQPLMLALTFGTLALTLLLYAVVPKGFLPRQDTSLLTVVLEGSPEASFAAMTRLQAEVGKIFDADPEATGTISVIGVGPLNATTNAGHLVVTLRGRDIRSIGADAIAERLKAAAEQVPGATVYIEPVQDIQITTRSSRSQYQYTLTAPDADELQRWSQTLLEALRADGLFRNVASESQTGGLRAFLHIDREKMGRLGLTTQMVDDTLNDAFGQRQISTIYAQSNQYRVILEAAPQYRRDATALEKLYVAPAGGGPQTPLSTFVTLEQTTAPLAIAHQEQFPAATLSFDLSPGAALGDAVEAIARAEERIGLPSSIIGLFSADAAEFQKSLASEPWLILAAAIAIYVVLGVLYESYAHPFTVLTTLPSAGVGALLALMATGLDMSLVALIGVVLLMGIVKKNAIMIIDFALDAERGERLSAKEAITRACRLRCRPILMTTLAALFGALPLAFAHGPGSELRIPLGVAIIGGLLLSQILTLYTTPVIYLAVERFRLRLRGAPAMESTTPASPLREADARREAAE</sequence>
<dbReference type="GO" id="GO:0005886">
    <property type="term" value="C:plasma membrane"/>
    <property type="evidence" value="ECO:0007669"/>
    <property type="project" value="UniProtKB-SubCell"/>
</dbReference>
<dbReference type="PANTHER" id="PTHR32063">
    <property type="match status" value="1"/>
</dbReference>
<dbReference type="PRINTS" id="PR00702">
    <property type="entry name" value="ACRIFLAVINRP"/>
</dbReference>
<feature type="transmembrane region" description="Helical" evidence="9">
    <location>
        <begin position="959"/>
        <end position="977"/>
    </location>
</feature>
<feature type="transmembrane region" description="Helical" evidence="9">
    <location>
        <begin position="431"/>
        <end position="451"/>
    </location>
</feature>
<dbReference type="Gene3D" id="1.20.1640.10">
    <property type="entry name" value="Multidrug efflux transporter AcrB transmembrane domain"/>
    <property type="match status" value="2"/>
</dbReference>
<dbReference type="PANTHER" id="PTHR32063:SF78">
    <property type="entry name" value="ACRB_ACRD_ACRF FAMILY PROTEIN"/>
    <property type="match status" value="1"/>
</dbReference>
<accession>A0A2D2CVQ9</accession>
<keyword evidence="7 9" id="KW-0472">Membrane</keyword>
<dbReference type="RefSeq" id="WP_003613177.1">
    <property type="nucleotide sequence ID" value="NZ_ADVE02000001.1"/>
</dbReference>
<dbReference type="InterPro" id="IPR001036">
    <property type="entry name" value="Acrflvin-R"/>
</dbReference>
<evidence type="ECO:0000256" key="7">
    <source>
        <dbReference type="ARBA" id="ARBA00023136"/>
    </source>
</evidence>
<dbReference type="Gene3D" id="3.30.70.1430">
    <property type="entry name" value="Multidrug efflux transporter AcrB pore domain"/>
    <property type="match status" value="2"/>
</dbReference>
<evidence type="ECO:0000256" key="4">
    <source>
        <dbReference type="ARBA" id="ARBA00022519"/>
    </source>
</evidence>
<keyword evidence="6 9" id="KW-1133">Transmembrane helix</keyword>
<evidence type="ECO:0000256" key="2">
    <source>
        <dbReference type="ARBA" id="ARBA00022448"/>
    </source>
</evidence>
<dbReference type="FunFam" id="3.30.70.1430:FF:000001">
    <property type="entry name" value="Efflux pump membrane transporter"/>
    <property type="match status" value="1"/>
</dbReference>
<organism evidence="10 11">
    <name type="scientific">Methylosinus trichosporium (strain ATCC 35070 / NCIMB 11131 / UNIQEM 75 / OB3b)</name>
    <dbReference type="NCBI Taxonomy" id="595536"/>
    <lineage>
        <taxon>Bacteria</taxon>
        <taxon>Pseudomonadati</taxon>
        <taxon>Pseudomonadota</taxon>
        <taxon>Alphaproteobacteria</taxon>
        <taxon>Hyphomicrobiales</taxon>
        <taxon>Methylocystaceae</taxon>
        <taxon>Methylosinus</taxon>
    </lineage>
</organism>
<gene>
    <name evidence="10" type="ORF">CQW49_01785</name>
</gene>
<name>A0A2D2CVQ9_METT3</name>
<dbReference type="Pfam" id="PF00873">
    <property type="entry name" value="ACR_tran"/>
    <property type="match status" value="1"/>
</dbReference>
<keyword evidence="3" id="KW-1003">Cell membrane</keyword>
<evidence type="ECO:0000256" key="1">
    <source>
        <dbReference type="ARBA" id="ARBA00004429"/>
    </source>
</evidence>
<reference evidence="11" key="1">
    <citation type="submission" date="2017-10" db="EMBL/GenBank/DDBJ databases">
        <title>Completed PacBio SMRT sequence of Methylosinus trichosporium OB3b reveals presence of a third large plasmid.</title>
        <authorList>
            <person name="Charles T.C."/>
            <person name="Lynch M.D.J."/>
            <person name="Heil J.R."/>
            <person name="Cheng J."/>
        </authorList>
    </citation>
    <scope>NUCLEOTIDE SEQUENCE [LARGE SCALE GENOMIC DNA]</scope>
    <source>
        <strain evidence="11">OB3b</strain>
    </source>
</reference>
<dbReference type="SUPFAM" id="SSF82866">
    <property type="entry name" value="Multidrug efflux transporter AcrB transmembrane domain"/>
    <property type="match status" value="2"/>
</dbReference>
<dbReference type="KEGG" id="mtw:CQW49_01785"/>
<protein>
    <submittedName>
        <fullName evidence="10">Acriflavine resistance protein B</fullName>
    </submittedName>
</protein>
<evidence type="ECO:0000313" key="11">
    <source>
        <dbReference type="Proteomes" id="UP000230709"/>
    </source>
</evidence>
<evidence type="ECO:0000256" key="9">
    <source>
        <dbReference type="SAM" id="Phobius"/>
    </source>
</evidence>
<keyword evidence="4" id="KW-0997">Cell inner membrane</keyword>
<dbReference type="SUPFAM" id="SSF82693">
    <property type="entry name" value="Multidrug efflux transporter AcrB pore domain, PN1, PN2, PC1 and PC2 subdomains"/>
    <property type="match status" value="3"/>
</dbReference>
<dbReference type="STRING" id="595536.GCA_000178815_00586"/>
<dbReference type="EMBL" id="CP023737">
    <property type="protein sequence ID" value="ATQ66764.1"/>
    <property type="molecule type" value="Genomic_DNA"/>
</dbReference>
<dbReference type="AlphaFoldDB" id="A0A2D2CVQ9"/>
<dbReference type="Gene3D" id="3.30.70.1440">
    <property type="entry name" value="Multidrug efflux transporter AcrB pore domain"/>
    <property type="match status" value="1"/>
</dbReference>
<dbReference type="SUPFAM" id="SSF82714">
    <property type="entry name" value="Multidrug efflux transporter AcrB TolC docking domain, DN and DC subdomains"/>
    <property type="match status" value="2"/>
</dbReference>
<feature type="transmembrane region" description="Helical" evidence="9">
    <location>
        <begin position="12"/>
        <end position="30"/>
    </location>
</feature>
<evidence type="ECO:0000256" key="3">
    <source>
        <dbReference type="ARBA" id="ARBA00022475"/>
    </source>
</evidence>
<keyword evidence="11" id="KW-1185">Reference proteome</keyword>
<dbReference type="FunFam" id="1.20.1640.10:FF:000001">
    <property type="entry name" value="Efflux pump membrane transporter"/>
    <property type="match status" value="1"/>
</dbReference>
<keyword evidence="5 9" id="KW-0812">Transmembrane</keyword>
<feature type="transmembrane region" description="Helical" evidence="9">
    <location>
        <begin position="336"/>
        <end position="353"/>
    </location>
</feature>
<dbReference type="GO" id="GO:0042910">
    <property type="term" value="F:xenobiotic transmembrane transporter activity"/>
    <property type="evidence" value="ECO:0007669"/>
    <property type="project" value="TreeGrafter"/>
</dbReference>
<evidence type="ECO:0000256" key="8">
    <source>
        <dbReference type="SAM" id="MobiDB-lite"/>
    </source>
</evidence>
<comment type="subcellular location">
    <subcellularLocation>
        <location evidence="1">Cell inner membrane</location>
        <topology evidence="1">Multi-pass membrane protein</topology>
    </subcellularLocation>
</comment>
<feature type="compositionally biased region" description="Basic and acidic residues" evidence="8">
    <location>
        <begin position="1036"/>
        <end position="1046"/>
    </location>
</feature>
<evidence type="ECO:0000256" key="5">
    <source>
        <dbReference type="ARBA" id="ARBA00022692"/>
    </source>
</evidence>
<dbReference type="Gene3D" id="3.30.70.1320">
    <property type="entry name" value="Multidrug efflux transporter AcrB pore domain like"/>
    <property type="match status" value="1"/>
</dbReference>
<feature type="transmembrane region" description="Helical" evidence="9">
    <location>
        <begin position="528"/>
        <end position="547"/>
    </location>
</feature>
<proteinExistence type="predicted"/>
<evidence type="ECO:0000256" key="6">
    <source>
        <dbReference type="ARBA" id="ARBA00022989"/>
    </source>
</evidence>